<comment type="similarity">
    <text evidence="1">Belongs to the thymidine kinase family.</text>
</comment>
<evidence type="ECO:0000256" key="7">
    <source>
        <dbReference type="ARBA" id="ARBA00022840"/>
    </source>
</evidence>
<organism evidence="8">
    <name type="scientific">viral metagenome</name>
    <dbReference type="NCBI Taxonomy" id="1070528"/>
    <lineage>
        <taxon>unclassified sequences</taxon>
        <taxon>metagenomes</taxon>
        <taxon>organismal metagenomes</taxon>
    </lineage>
</organism>
<keyword evidence="7" id="KW-0067">ATP-binding</keyword>
<keyword evidence="4" id="KW-0808">Transferase</keyword>
<dbReference type="SUPFAM" id="SSF57716">
    <property type="entry name" value="Glucocorticoid receptor-like (DNA-binding domain)"/>
    <property type="match status" value="1"/>
</dbReference>
<dbReference type="AlphaFoldDB" id="A0A6C0HN42"/>
<proteinExistence type="inferred from homology"/>
<keyword evidence="3" id="KW-0237">DNA synthesis</keyword>
<evidence type="ECO:0000256" key="4">
    <source>
        <dbReference type="ARBA" id="ARBA00022679"/>
    </source>
</evidence>
<dbReference type="Pfam" id="PF00265">
    <property type="entry name" value="TK"/>
    <property type="match status" value="1"/>
</dbReference>
<keyword evidence="6" id="KW-0418">Kinase</keyword>
<keyword evidence="5" id="KW-0547">Nucleotide-binding</keyword>
<protein>
    <recommendedName>
        <fullName evidence="2">thymidine kinase</fullName>
        <ecNumber evidence="2">2.7.1.21</ecNumber>
    </recommendedName>
</protein>
<evidence type="ECO:0000256" key="6">
    <source>
        <dbReference type="ARBA" id="ARBA00022777"/>
    </source>
</evidence>
<dbReference type="PIRSF" id="PIRSF035805">
    <property type="entry name" value="TK_cell"/>
    <property type="match status" value="1"/>
</dbReference>
<dbReference type="EC" id="2.7.1.21" evidence="2"/>
<evidence type="ECO:0000256" key="1">
    <source>
        <dbReference type="ARBA" id="ARBA00007587"/>
    </source>
</evidence>
<accession>A0A6C0HN42</accession>
<dbReference type="EMBL" id="MN739993">
    <property type="protein sequence ID" value="QHT81814.1"/>
    <property type="molecule type" value="Genomic_DNA"/>
</dbReference>
<dbReference type="PANTHER" id="PTHR11441:SF0">
    <property type="entry name" value="THYMIDINE KINASE, CYTOSOLIC"/>
    <property type="match status" value="1"/>
</dbReference>
<evidence type="ECO:0000313" key="8">
    <source>
        <dbReference type="EMBL" id="QHT81814.1"/>
    </source>
</evidence>
<dbReference type="Gene3D" id="3.40.50.300">
    <property type="entry name" value="P-loop containing nucleotide triphosphate hydrolases"/>
    <property type="match status" value="1"/>
</dbReference>
<reference evidence="8" key="1">
    <citation type="journal article" date="2020" name="Nature">
        <title>Giant virus diversity and host interactions through global metagenomics.</title>
        <authorList>
            <person name="Schulz F."/>
            <person name="Roux S."/>
            <person name="Paez-Espino D."/>
            <person name="Jungbluth S."/>
            <person name="Walsh D.A."/>
            <person name="Denef V.J."/>
            <person name="McMahon K.D."/>
            <person name="Konstantinidis K.T."/>
            <person name="Eloe-Fadrosh E.A."/>
            <person name="Kyrpides N.C."/>
            <person name="Woyke T."/>
        </authorList>
    </citation>
    <scope>NUCLEOTIDE SEQUENCE</scope>
    <source>
        <strain evidence="8">GVMAG-M-3300023184-160</strain>
    </source>
</reference>
<sequence length="165" mass="18930">MIEIILGPMYSGKTTRLMDMVESSPGLVVDFSLGLLEKGTLKNHDGRTVECVTCHHLKHLEDIVLPLKVYINEAQFFPDLIEFIRAYESSLDIYLFGLDGDYLREPFGQLHLAISYCDTLVKLRGTCHRCSRPSSFSKRITLDTEQMLMDEKAYIPVCRKCYLMI</sequence>
<dbReference type="GO" id="GO:0046104">
    <property type="term" value="P:thymidine metabolic process"/>
    <property type="evidence" value="ECO:0007669"/>
    <property type="project" value="TreeGrafter"/>
</dbReference>
<dbReference type="GO" id="GO:0071897">
    <property type="term" value="P:DNA biosynthetic process"/>
    <property type="evidence" value="ECO:0007669"/>
    <property type="project" value="UniProtKB-KW"/>
</dbReference>
<dbReference type="Gene3D" id="3.30.60.20">
    <property type="match status" value="1"/>
</dbReference>
<dbReference type="SUPFAM" id="SSF52540">
    <property type="entry name" value="P-loop containing nucleoside triphosphate hydrolases"/>
    <property type="match status" value="1"/>
</dbReference>
<dbReference type="InterPro" id="IPR027417">
    <property type="entry name" value="P-loop_NTPase"/>
</dbReference>
<dbReference type="PANTHER" id="PTHR11441">
    <property type="entry name" value="THYMIDINE KINASE"/>
    <property type="match status" value="1"/>
</dbReference>
<evidence type="ECO:0000256" key="2">
    <source>
        <dbReference type="ARBA" id="ARBA00012118"/>
    </source>
</evidence>
<dbReference type="InterPro" id="IPR001267">
    <property type="entry name" value="Thymidine_kinase"/>
</dbReference>
<evidence type="ECO:0000256" key="5">
    <source>
        <dbReference type="ARBA" id="ARBA00022741"/>
    </source>
</evidence>
<dbReference type="GO" id="GO:0005524">
    <property type="term" value="F:ATP binding"/>
    <property type="evidence" value="ECO:0007669"/>
    <property type="project" value="UniProtKB-KW"/>
</dbReference>
<evidence type="ECO:0000256" key="3">
    <source>
        <dbReference type="ARBA" id="ARBA00022634"/>
    </source>
</evidence>
<name>A0A6C0HN42_9ZZZZ</name>
<dbReference type="GO" id="GO:0004797">
    <property type="term" value="F:thymidine kinase activity"/>
    <property type="evidence" value="ECO:0007669"/>
    <property type="project" value="UniProtKB-EC"/>
</dbReference>